<protein>
    <submittedName>
        <fullName evidence="8">Exporter of the RND superfamily protein</fullName>
    </submittedName>
</protein>
<dbReference type="InterPro" id="IPR000731">
    <property type="entry name" value="SSD"/>
</dbReference>
<dbReference type="Pfam" id="PF03176">
    <property type="entry name" value="MMPL"/>
    <property type="match status" value="2"/>
</dbReference>
<feature type="transmembrane region" description="Helical" evidence="6">
    <location>
        <begin position="633"/>
        <end position="653"/>
    </location>
</feature>
<feature type="domain" description="SSD" evidence="7">
    <location>
        <begin position="254"/>
        <end position="375"/>
    </location>
</feature>
<dbReference type="Proteomes" id="UP000015462">
    <property type="component" value="Unassembled WGS sequence"/>
</dbReference>
<feature type="domain" description="SSD" evidence="7">
    <location>
        <begin position="631"/>
        <end position="759"/>
    </location>
</feature>
<dbReference type="PROSITE" id="PS50156">
    <property type="entry name" value="SSD"/>
    <property type="match status" value="2"/>
</dbReference>
<evidence type="ECO:0000256" key="1">
    <source>
        <dbReference type="ARBA" id="ARBA00004651"/>
    </source>
</evidence>
<feature type="transmembrane region" description="Helical" evidence="6">
    <location>
        <begin position="325"/>
        <end position="342"/>
    </location>
</feature>
<keyword evidence="4 6" id="KW-1133">Transmembrane helix</keyword>
<organism evidence="8 9">
    <name type="scientific">Cycloclasticus pugetii</name>
    <dbReference type="NCBI Taxonomy" id="34068"/>
    <lineage>
        <taxon>Bacteria</taxon>
        <taxon>Pseudomonadati</taxon>
        <taxon>Pseudomonadota</taxon>
        <taxon>Gammaproteobacteria</taxon>
        <taxon>Thiotrichales</taxon>
        <taxon>Piscirickettsiaceae</taxon>
        <taxon>Cycloclasticus</taxon>
    </lineage>
</organism>
<proteinExistence type="predicted"/>
<evidence type="ECO:0000313" key="8">
    <source>
        <dbReference type="EMBL" id="EPD12479.1"/>
    </source>
</evidence>
<accession>A0AB33YZE2</accession>
<feature type="transmembrane region" description="Helical" evidence="6">
    <location>
        <begin position="15"/>
        <end position="34"/>
    </location>
</feature>
<dbReference type="Gene3D" id="1.20.1640.10">
    <property type="entry name" value="Multidrug efflux transporter AcrB transmembrane domain"/>
    <property type="match status" value="2"/>
</dbReference>
<dbReference type="PANTHER" id="PTHR33406">
    <property type="entry name" value="MEMBRANE PROTEIN MJ1562-RELATED"/>
    <property type="match status" value="1"/>
</dbReference>
<feature type="transmembrane region" description="Helical" evidence="6">
    <location>
        <begin position="606"/>
        <end position="626"/>
    </location>
</feature>
<reference evidence="8 9" key="1">
    <citation type="journal article" date="2013" name="Genome Announc.">
        <title>Genome Sequence of the Pyrene- and Fluoranthene-Degrading Bacterium Cycloclasticus sp. Strain PY97M.</title>
        <authorList>
            <person name="Cui Z."/>
            <person name="Xu G."/>
            <person name="Li Q."/>
            <person name="Gao W."/>
            <person name="Zheng L."/>
        </authorList>
    </citation>
    <scope>NUCLEOTIDE SEQUENCE [LARGE SCALE GENOMIC DNA]</scope>
    <source>
        <strain evidence="8 9">PY97M</strain>
    </source>
</reference>
<feature type="transmembrane region" description="Helical" evidence="6">
    <location>
        <begin position="223"/>
        <end position="243"/>
    </location>
</feature>
<gene>
    <name evidence="8" type="ORF">L196_10174</name>
</gene>
<feature type="transmembrane region" description="Helical" evidence="6">
    <location>
        <begin position="397"/>
        <end position="420"/>
    </location>
</feature>
<dbReference type="EMBL" id="ASHL01000010">
    <property type="protein sequence ID" value="EPD12479.1"/>
    <property type="molecule type" value="Genomic_DNA"/>
</dbReference>
<evidence type="ECO:0000256" key="6">
    <source>
        <dbReference type="SAM" id="Phobius"/>
    </source>
</evidence>
<dbReference type="AlphaFoldDB" id="A0AB33YZE2"/>
<dbReference type="PANTHER" id="PTHR33406:SF12">
    <property type="entry name" value="BLR2997 PROTEIN"/>
    <property type="match status" value="1"/>
</dbReference>
<evidence type="ECO:0000259" key="7">
    <source>
        <dbReference type="PROSITE" id="PS50156"/>
    </source>
</evidence>
<evidence type="ECO:0000256" key="2">
    <source>
        <dbReference type="ARBA" id="ARBA00022475"/>
    </source>
</evidence>
<name>A0AB33YZE2_9GAMM</name>
<feature type="transmembrane region" description="Helical" evidence="6">
    <location>
        <begin position="354"/>
        <end position="376"/>
    </location>
</feature>
<feature type="transmembrane region" description="Helical" evidence="6">
    <location>
        <begin position="284"/>
        <end position="304"/>
    </location>
</feature>
<feature type="transmembrane region" description="Helical" evidence="6">
    <location>
        <begin position="198"/>
        <end position="217"/>
    </location>
</feature>
<feature type="transmembrane region" description="Helical" evidence="6">
    <location>
        <begin position="701"/>
        <end position="725"/>
    </location>
</feature>
<evidence type="ECO:0000256" key="5">
    <source>
        <dbReference type="ARBA" id="ARBA00023136"/>
    </source>
</evidence>
<dbReference type="SUPFAM" id="SSF82866">
    <property type="entry name" value="Multidrug efflux transporter AcrB transmembrane domain"/>
    <property type="match status" value="2"/>
</dbReference>
<evidence type="ECO:0000313" key="9">
    <source>
        <dbReference type="Proteomes" id="UP000015462"/>
    </source>
</evidence>
<keyword evidence="9" id="KW-1185">Reference proteome</keyword>
<feature type="transmembrane region" description="Helical" evidence="6">
    <location>
        <begin position="659"/>
        <end position="680"/>
    </location>
</feature>
<dbReference type="RefSeq" id="WP_016390896.1">
    <property type="nucleotide sequence ID" value="NZ_KE646810.1"/>
</dbReference>
<comment type="caution">
    <text evidence="8">The sequence shown here is derived from an EMBL/GenBank/DDBJ whole genome shotgun (WGS) entry which is preliminary data.</text>
</comment>
<keyword evidence="3 6" id="KW-0812">Transmembrane</keyword>
<evidence type="ECO:0000256" key="3">
    <source>
        <dbReference type="ARBA" id="ARBA00022692"/>
    </source>
</evidence>
<dbReference type="InterPro" id="IPR050545">
    <property type="entry name" value="Mycobact_MmpL"/>
</dbReference>
<keyword evidence="2" id="KW-1003">Cell membrane</keyword>
<dbReference type="InterPro" id="IPR004869">
    <property type="entry name" value="MMPL_dom"/>
</dbReference>
<sequence>MDRLEGYFSQWVIKYRAWIIAVSLLVLLAAGNGLQYLGFDNDYRAFFTDDNPELLAYDKVENTYTKSDNVFILIEPKTGDVFQPEVLKLLEELTTSAWQTPHSRRVDSLQNFQNTYAEDDDLVVESLYEEAEDLLAVDIETIKQVGLSDPLLLKRLVSADGRVTALNITIEYPKVDADKELKDVVSSTRDMVAKFEKAYPNVNFYITGIAFLNNAFVEAGENDLSLLVPVSLLLMVVIMFVLLRSLSAVIGITLIVIFSDVIALGLGGYAGIKLTPASISSAQMIMVLAVANSVHLLVTFMYGLQHKVPKQEALLESIRINLQPIFLTSATTMIGFLCLNFSESPPFNDLGNLVAVGVFVSFCLSLTFLPAMMSYLPVRVKAGEDIAVERLASFSRFVIRYQNIILFLSAGVVLVAAYAATLNKPEEQFLKYFDESVEFRGDSDFANQSVGGLFQISFSLPAEGKGGISDPQYLEHLALFAQWLKEQPEIINTYVLSDTLRRLNKNMHGDDPAWYKLPESREMAAQYLLLYEMSLPYGLDLNNQVNIDKSATLLVVGVEEMSNVELLDFEQRVQQWMQDHLPASMQAKGSGSILIFAHLTDKNIKGMLSGSILALVLISMILVFALRSIKVGVLSLVPNLVPVIIGFGLWGLFYVEVNMALAAVVSMTLGIVVDDTVHFLSKYLRAKREKGYSTEESITYAFTHVGKALTISTLILSAGFGVLMLSPFALNSDMATLTTWIIMIALVVDLLLLPILLLKLDKEKT</sequence>
<comment type="subcellular location">
    <subcellularLocation>
        <location evidence="1">Cell membrane</location>
        <topology evidence="1">Multi-pass membrane protein</topology>
    </subcellularLocation>
</comment>
<keyword evidence="5 6" id="KW-0472">Membrane</keyword>
<evidence type="ECO:0000256" key="4">
    <source>
        <dbReference type="ARBA" id="ARBA00022989"/>
    </source>
</evidence>
<feature type="transmembrane region" description="Helical" evidence="6">
    <location>
        <begin position="737"/>
        <end position="758"/>
    </location>
</feature>
<feature type="transmembrane region" description="Helical" evidence="6">
    <location>
        <begin position="250"/>
        <end position="272"/>
    </location>
</feature>
<dbReference type="GO" id="GO:0005886">
    <property type="term" value="C:plasma membrane"/>
    <property type="evidence" value="ECO:0007669"/>
    <property type="project" value="UniProtKB-SubCell"/>
</dbReference>